<organism evidence="7 8">
    <name type="scientific">Thermus brevis</name>
    <dbReference type="NCBI Taxonomy" id="2862456"/>
    <lineage>
        <taxon>Bacteria</taxon>
        <taxon>Thermotogati</taxon>
        <taxon>Deinococcota</taxon>
        <taxon>Deinococci</taxon>
        <taxon>Thermales</taxon>
        <taxon>Thermaceae</taxon>
        <taxon>Thermus</taxon>
    </lineage>
</organism>
<evidence type="ECO:0000256" key="1">
    <source>
        <dbReference type="ARBA" id="ARBA00010936"/>
    </source>
</evidence>
<dbReference type="InterPro" id="IPR002915">
    <property type="entry name" value="DeoC/FbaB/LacD_aldolase"/>
</dbReference>
<comment type="function">
    <text evidence="6">Catalyzes a reversible aldol reaction between acetaldehyde and D-glyceraldehyde 3-phosphate to generate 2-deoxy-D-ribose 5-phosphate.</text>
</comment>
<feature type="active site" description="Proton donor/acceptor" evidence="6">
    <location>
        <position position="89"/>
    </location>
</feature>
<comment type="catalytic activity">
    <reaction evidence="5 6">
        <text>2-deoxy-D-ribose 5-phosphate = D-glyceraldehyde 3-phosphate + acetaldehyde</text>
        <dbReference type="Rhea" id="RHEA:12821"/>
        <dbReference type="ChEBI" id="CHEBI:15343"/>
        <dbReference type="ChEBI" id="CHEBI:59776"/>
        <dbReference type="ChEBI" id="CHEBI:62877"/>
        <dbReference type="EC" id="4.1.2.4"/>
    </reaction>
</comment>
<evidence type="ECO:0000313" key="7">
    <source>
        <dbReference type="EMBL" id="MBW6393566.1"/>
    </source>
</evidence>
<dbReference type="SUPFAM" id="SSF51569">
    <property type="entry name" value="Aldolase"/>
    <property type="match status" value="1"/>
</dbReference>
<evidence type="ECO:0000313" key="8">
    <source>
        <dbReference type="Proteomes" id="UP000724268"/>
    </source>
</evidence>
<keyword evidence="2 6" id="KW-0963">Cytoplasm</keyword>
<dbReference type="InterPro" id="IPR011343">
    <property type="entry name" value="DeoC"/>
</dbReference>
<protein>
    <recommendedName>
        <fullName evidence="6">Deoxyribose-phosphate aldolase</fullName>
        <shortName evidence="6">DERA</shortName>
        <ecNumber evidence="6">4.1.2.4</ecNumber>
    </recommendedName>
    <alternativeName>
        <fullName evidence="6">2-deoxy-D-ribose 5-phosphate aldolase</fullName>
    </alternativeName>
    <alternativeName>
        <fullName evidence="6">Phosphodeoxyriboaldolase</fullName>
        <shortName evidence="6">Deoxyriboaldolase</shortName>
    </alternativeName>
</protein>
<proteinExistence type="inferred from homology"/>
<dbReference type="Gene3D" id="3.20.20.70">
    <property type="entry name" value="Aldolase class I"/>
    <property type="match status" value="1"/>
</dbReference>
<evidence type="ECO:0000256" key="3">
    <source>
        <dbReference type="ARBA" id="ARBA00023239"/>
    </source>
</evidence>
<comment type="subcellular location">
    <subcellularLocation>
        <location evidence="6">Cytoplasm</location>
    </subcellularLocation>
</comment>
<feature type="active site" description="Schiff-base intermediate with acetaldehyde" evidence="6">
    <location>
        <position position="159"/>
    </location>
</feature>
<gene>
    <name evidence="6 7" type="primary">deoC</name>
    <name evidence="7" type="ORF">KZX47_00110</name>
</gene>
<comment type="similarity">
    <text evidence="1 6">Belongs to the DeoC/FbaB aldolase family. DeoC type 1 subfamily.</text>
</comment>
<keyword evidence="3 6" id="KW-0456">Lyase</keyword>
<reference evidence="7 8" key="1">
    <citation type="submission" date="2021-07" db="EMBL/GenBank/DDBJ databases">
        <title>Thermus aquaticus gen. n. and sp. n., a nonsporulating extreme thermophile.</title>
        <authorList>
            <person name="Hu C.-J."/>
            <person name="Li W.-J."/>
            <person name="Xian W.-D."/>
        </authorList>
    </citation>
    <scope>NUCLEOTIDE SEQUENCE [LARGE SCALE GENOMIC DNA]</scope>
    <source>
        <strain evidence="7 8">SYSU G05001</strain>
    </source>
</reference>
<name>A0ABS6ZU27_9DEIN</name>
<evidence type="ECO:0000256" key="6">
    <source>
        <dbReference type="HAMAP-Rule" id="MF_00114"/>
    </source>
</evidence>
<comment type="pathway">
    <text evidence="6">Carbohydrate degradation; 2-deoxy-D-ribose 1-phosphate degradation; D-glyceraldehyde 3-phosphate and acetaldehyde from 2-deoxy-alpha-D-ribose 1-phosphate: step 2/2.</text>
</comment>
<dbReference type="NCBIfam" id="TIGR00126">
    <property type="entry name" value="deoC"/>
    <property type="match status" value="1"/>
</dbReference>
<dbReference type="PANTHER" id="PTHR10889">
    <property type="entry name" value="DEOXYRIBOSE-PHOSPHATE ALDOLASE"/>
    <property type="match status" value="1"/>
</dbReference>
<sequence>MDLAAHIDHTLLKPTATPEEILKVAEEALEYGFFGLCIPPSYVPLVRERYPHAPFRLVTVVGFPLGYQAKEVKALEAALAIAQGADEVDMVIHLGRALAGDYAYIEEEVRTVRQAAPKVVLKVILETGYFTPEALGQPRRGYLENLAEAAIQGGADFLKTSTGFGPRGASLEDVELLVRVARGRAQVKAAGGIRNRETAIKLLEAGATRLGTSSGVALVKGEDGDGY</sequence>
<accession>A0ABS6ZU27</accession>
<keyword evidence="4 6" id="KW-0704">Schiff base</keyword>
<dbReference type="Proteomes" id="UP000724268">
    <property type="component" value="Unassembled WGS sequence"/>
</dbReference>
<feature type="active site" description="Proton donor/acceptor" evidence="6">
    <location>
        <position position="188"/>
    </location>
</feature>
<keyword evidence="8" id="KW-1185">Reference proteome</keyword>
<evidence type="ECO:0000256" key="2">
    <source>
        <dbReference type="ARBA" id="ARBA00022490"/>
    </source>
</evidence>
<evidence type="ECO:0000256" key="4">
    <source>
        <dbReference type="ARBA" id="ARBA00023270"/>
    </source>
</evidence>
<dbReference type="HAMAP" id="MF_00114">
    <property type="entry name" value="DeoC_type1"/>
    <property type="match status" value="1"/>
</dbReference>
<dbReference type="InterPro" id="IPR028581">
    <property type="entry name" value="DeoC_typeI"/>
</dbReference>
<dbReference type="SMART" id="SM01133">
    <property type="entry name" value="DeoC"/>
    <property type="match status" value="1"/>
</dbReference>
<evidence type="ECO:0000256" key="5">
    <source>
        <dbReference type="ARBA" id="ARBA00048791"/>
    </source>
</evidence>
<dbReference type="EMBL" id="JAHXRS010000001">
    <property type="protein sequence ID" value="MBW6393566.1"/>
    <property type="molecule type" value="Genomic_DNA"/>
</dbReference>
<dbReference type="EC" id="4.1.2.4" evidence="6"/>
<dbReference type="Pfam" id="PF01791">
    <property type="entry name" value="DeoC"/>
    <property type="match status" value="1"/>
</dbReference>
<dbReference type="InterPro" id="IPR013785">
    <property type="entry name" value="Aldolase_TIM"/>
</dbReference>
<dbReference type="PIRSF" id="PIRSF001357">
    <property type="entry name" value="DeoC"/>
    <property type="match status" value="1"/>
</dbReference>
<comment type="caution">
    <text evidence="7">The sequence shown here is derived from an EMBL/GenBank/DDBJ whole genome shotgun (WGS) entry which is preliminary data.</text>
</comment>
<dbReference type="GO" id="GO:0004139">
    <property type="term" value="F:deoxyribose-phosphate aldolase activity"/>
    <property type="evidence" value="ECO:0007669"/>
    <property type="project" value="UniProtKB-EC"/>
</dbReference>
<dbReference type="RefSeq" id="WP_219758498.1">
    <property type="nucleotide sequence ID" value="NZ_JAHXRS010000001.1"/>
</dbReference>
<dbReference type="CDD" id="cd00959">
    <property type="entry name" value="DeoC"/>
    <property type="match status" value="1"/>
</dbReference>
<dbReference type="PANTHER" id="PTHR10889:SF1">
    <property type="entry name" value="DEOXYRIBOSE-PHOSPHATE ALDOLASE"/>
    <property type="match status" value="1"/>
</dbReference>